<organism evidence="1">
    <name type="scientific">Myoviridae sp. ctshb19</name>
    <dbReference type="NCBI Taxonomy" id="2825194"/>
    <lineage>
        <taxon>Viruses</taxon>
        <taxon>Duplodnaviria</taxon>
        <taxon>Heunggongvirae</taxon>
        <taxon>Uroviricota</taxon>
        <taxon>Caudoviricetes</taxon>
    </lineage>
</organism>
<proteinExistence type="predicted"/>
<reference evidence="1" key="1">
    <citation type="journal article" date="2021" name="Proc. Natl. Acad. Sci. U.S.A.">
        <title>A Catalog of Tens of Thousands of Viruses from Human Metagenomes Reveals Hidden Associations with Chronic Diseases.</title>
        <authorList>
            <person name="Tisza M.J."/>
            <person name="Buck C.B."/>
        </authorList>
    </citation>
    <scope>NUCLEOTIDE SEQUENCE</scope>
    <source>
        <strain evidence="1">Ctshb19</strain>
    </source>
</reference>
<evidence type="ECO:0000313" key="1">
    <source>
        <dbReference type="EMBL" id="DAF93625.1"/>
    </source>
</evidence>
<dbReference type="EMBL" id="BK016086">
    <property type="protein sequence ID" value="DAF93625.1"/>
    <property type="molecule type" value="Genomic_DNA"/>
</dbReference>
<accession>A0A8S5UGJ6</accession>
<protein>
    <submittedName>
        <fullName evidence="1">Uncharacterized protein</fullName>
    </submittedName>
</protein>
<sequence>MATSIASRFARTGDSFLLDDNDLGGGYRSVATVAARDAIPLGARRLGMVVYVQADKTEYQLRASLTNASWEQRPLFSGKAHTVAQIVSVGSMFQYDPYTFEQYANQRVREWFNALPQANRVLNKPIYYFKILFALGAPASLAQGSGLPTGMEYFGDATFVYDTAGSALPVTLDVSSLVCLAKTLIPLGDAVIDAMNEYADRKASEAP</sequence>
<name>A0A8S5UGJ6_9CAUD</name>